<organism evidence="1">
    <name type="scientific">marine sediment metagenome</name>
    <dbReference type="NCBI Taxonomy" id="412755"/>
    <lineage>
        <taxon>unclassified sequences</taxon>
        <taxon>metagenomes</taxon>
        <taxon>ecological metagenomes</taxon>
    </lineage>
</organism>
<gene>
    <name evidence="1" type="ORF">S03H2_31207</name>
</gene>
<evidence type="ECO:0000313" key="1">
    <source>
        <dbReference type="EMBL" id="GAH61154.1"/>
    </source>
</evidence>
<feature type="non-terminal residue" evidence="1">
    <location>
        <position position="1"/>
    </location>
</feature>
<reference evidence="1" key="1">
    <citation type="journal article" date="2014" name="Front. Microbiol.">
        <title>High frequency of phylogenetically diverse reductive dehalogenase-homologous genes in deep subseafloor sedimentary metagenomes.</title>
        <authorList>
            <person name="Kawai M."/>
            <person name="Futagami T."/>
            <person name="Toyoda A."/>
            <person name="Takaki Y."/>
            <person name="Nishi S."/>
            <person name="Hori S."/>
            <person name="Arai W."/>
            <person name="Tsubouchi T."/>
            <person name="Morono Y."/>
            <person name="Uchiyama I."/>
            <person name="Ito T."/>
            <person name="Fujiyama A."/>
            <person name="Inagaki F."/>
            <person name="Takami H."/>
        </authorList>
    </citation>
    <scope>NUCLEOTIDE SEQUENCE</scope>
    <source>
        <strain evidence="1">Expedition CK06-06</strain>
    </source>
</reference>
<accession>X1I4Y7</accession>
<sequence>AQALAAGKNDTAYVQIILLSSFPKPYPLYHFTTQLAAFKEIIC</sequence>
<protein>
    <submittedName>
        <fullName evidence="1">Uncharacterized protein</fullName>
    </submittedName>
</protein>
<dbReference type="EMBL" id="BARU01018915">
    <property type="protein sequence ID" value="GAH61154.1"/>
    <property type="molecule type" value="Genomic_DNA"/>
</dbReference>
<comment type="caution">
    <text evidence="1">The sequence shown here is derived from an EMBL/GenBank/DDBJ whole genome shotgun (WGS) entry which is preliminary data.</text>
</comment>
<proteinExistence type="predicted"/>
<dbReference type="AlphaFoldDB" id="X1I4Y7"/>
<name>X1I4Y7_9ZZZZ</name>